<protein>
    <recommendedName>
        <fullName evidence="4">Transmembrane protein</fullName>
    </recommendedName>
</protein>
<name>A0A0K8P1M4_PISS1</name>
<proteinExistence type="predicted"/>
<dbReference type="EMBL" id="BBYR01000035">
    <property type="protein sequence ID" value="GAP36439.1"/>
    <property type="molecule type" value="Genomic_DNA"/>
</dbReference>
<reference evidence="2 3" key="2">
    <citation type="journal article" date="2016" name="Science">
        <title>A bacterium that degrades and assimilates poly(ethylene terephthalate).</title>
        <authorList>
            <person name="Yoshida S."/>
            <person name="Hiraga K."/>
            <person name="Takehana T."/>
            <person name="Taniguchi I."/>
            <person name="Yamaji H."/>
            <person name="Maeda Y."/>
            <person name="Toyohara K."/>
            <person name="Miyamoto K."/>
            <person name="Kimura Y."/>
            <person name="Oda K."/>
        </authorList>
    </citation>
    <scope>NUCLEOTIDE SEQUENCE [LARGE SCALE GENOMIC DNA]</scope>
    <source>
        <strain evidence="3">NBRC 110686 / TISTR 2288 / 201-F6</strain>
    </source>
</reference>
<dbReference type="Proteomes" id="UP000037660">
    <property type="component" value="Unassembled WGS sequence"/>
</dbReference>
<accession>A0A0K8P1M4</accession>
<keyword evidence="1" id="KW-0472">Membrane</keyword>
<feature type="transmembrane region" description="Helical" evidence="1">
    <location>
        <begin position="55"/>
        <end position="74"/>
    </location>
</feature>
<evidence type="ECO:0000313" key="2">
    <source>
        <dbReference type="EMBL" id="GAP36439.1"/>
    </source>
</evidence>
<dbReference type="AlphaFoldDB" id="A0A0K8P1M4"/>
<feature type="transmembrane region" description="Helical" evidence="1">
    <location>
        <begin position="94"/>
        <end position="111"/>
    </location>
</feature>
<evidence type="ECO:0000256" key="1">
    <source>
        <dbReference type="SAM" id="Phobius"/>
    </source>
</evidence>
<dbReference type="Pfam" id="PF11143">
    <property type="entry name" value="DUF2919"/>
    <property type="match status" value="1"/>
</dbReference>
<keyword evidence="1" id="KW-0812">Transmembrane</keyword>
<keyword evidence="3" id="KW-1185">Reference proteome</keyword>
<comment type="caution">
    <text evidence="2">The sequence shown here is derived from an EMBL/GenBank/DDBJ whole genome shotgun (WGS) entry which is preliminary data.</text>
</comment>
<reference evidence="3" key="1">
    <citation type="submission" date="2015-07" db="EMBL/GenBank/DDBJ databases">
        <title>Discovery of a poly(ethylene terephthalate assimilation.</title>
        <authorList>
            <person name="Yoshida S."/>
            <person name="Hiraga K."/>
            <person name="Takehana T."/>
            <person name="Taniguchi I."/>
            <person name="Yamaji H."/>
            <person name="Maeda Y."/>
            <person name="Toyohara K."/>
            <person name="Miyamoto K."/>
            <person name="Kimura Y."/>
            <person name="Oda K."/>
        </authorList>
    </citation>
    <scope>NUCLEOTIDE SEQUENCE [LARGE SCALE GENOMIC DNA]</scope>
    <source>
        <strain evidence="3">NBRC 110686 / TISTR 2288 / 201-F6</strain>
    </source>
</reference>
<gene>
    <name evidence="2" type="ORF">ISF6_2279</name>
</gene>
<dbReference type="RefSeq" id="WP_054020430.1">
    <property type="nucleotide sequence ID" value="NZ_BBYR01000035.1"/>
</dbReference>
<organism evidence="2 3">
    <name type="scientific">Piscinibacter sakaiensis</name>
    <name type="common">Ideonella sakaiensis</name>
    <dbReference type="NCBI Taxonomy" id="1547922"/>
    <lineage>
        <taxon>Bacteria</taxon>
        <taxon>Pseudomonadati</taxon>
        <taxon>Pseudomonadota</taxon>
        <taxon>Betaproteobacteria</taxon>
        <taxon>Burkholderiales</taxon>
        <taxon>Sphaerotilaceae</taxon>
        <taxon>Piscinibacter</taxon>
    </lineage>
</organism>
<evidence type="ECO:0008006" key="4">
    <source>
        <dbReference type="Google" id="ProtNLM"/>
    </source>
</evidence>
<evidence type="ECO:0000313" key="3">
    <source>
        <dbReference type="Proteomes" id="UP000037660"/>
    </source>
</evidence>
<feature type="transmembrane region" description="Helical" evidence="1">
    <location>
        <begin position="20"/>
        <end position="43"/>
    </location>
</feature>
<keyword evidence="1" id="KW-1133">Transmembrane helix</keyword>
<sequence length="157" mass="17564">MDSRLLDVDHHGVLKPPASFWWGVVFLGWHWLLLLAAGLSGFVGAGTVSWIYDAVSWPVLVAELPMLALVFAAWRRVPDAGALPRRLWARGRELFSLTAALRLAWAVWVLAVADDWRPWPERMIALLAIVDLGILIGVWRSPLYRTLFGEFPPPSAS</sequence>
<feature type="transmembrane region" description="Helical" evidence="1">
    <location>
        <begin position="123"/>
        <end position="139"/>
    </location>
</feature>
<dbReference type="STRING" id="1547922.ISF6_2279"/>
<dbReference type="InterPro" id="IPR021318">
    <property type="entry name" value="DUF2919"/>
</dbReference>